<gene>
    <name evidence="9 11" type="primary">tatB</name>
    <name evidence="11" type="ORF">WIS52_13815</name>
</gene>
<evidence type="ECO:0000256" key="10">
    <source>
        <dbReference type="SAM" id="MobiDB-lite"/>
    </source>
</evidence>
<keyword evidence="12" id="KW-1185">Reference proteome</keyword>
<dbReference type="InterPro" id="IPR003369">
    <property type="entry name" value="TatA/B/E"/>
</dbReference>
<dbReference type="Gene3D" id="1.20.5.3310">
    <property type="match status" value="1"/>
</dbReference>
<evidence type="ECO:0000256" key="8">
    <source>
        <dbReference type="ARBA" id="ARBA00023136"/>
    </source>
</evidence>
<keyword evidence="3 9" id="KW-1003">Cell membrane</keyword>
<dbReference type="Pfam" id="PF02416">
    <property type="entry name" value="TatA_B_E"/>
    <property type="match status" value="1"/>
</dbReference>
<dbReference type="InterPro" id="IPR018448">
    <property type="entry name" value="TatB"/>
</dbReference>
<evidence type="ECO:0000313" key="11">
    <source>
        <dbReference type="EMBL" id="MEQ3551546.1"/>
    </source>
</evidence>
<feature type="region of interest" description="Disordered" evidence="10">
    <location>
        <begin position="83"/>
        <end position="150"/>
    </location>
</feature>
<sequence length="150" mass="15797">MFENIGMVEILILVVAGLFILGPERLPDAARWVGNAVRQVKEFATGAQNTLKKELGPEFDQIQKPLNELRSLRSLNPRTAITRSLFADDEPVKPNGHSPRASTNGSNGARSNGSAGSTTNGTGATASGPAPATPRPLASDERPPVDPDAT</sequence>
<keyword evidence="5 9" id="KW-0653">Protein transport</keyword>
<comment type="function">
    <text evidence="9">Part of the twin-arginine translocation (Tat) system that transports large folded proteins containing a characteristic twin-arginine motif in their signal peptide across membranes. Together with TatC, TatB is part of a receptor directly interacting with Tat signal peptides. TatB may form an oligomeric binding site that transiently accommodates folded Tat precursor proteins before their translocation.</text>
</comment>
<reference evidence="11 12" key="1">
    <citation type="submission" date="2024-03" db="EMBL/GenBank/DDBJ databases">
        <title>Draft genome sequence of Pseudonocardia nematodicida JCM 31783.</title>
        <authorList>
            <person name="Butdee W."/>
            <person name="Duangmal K."/>
        </authorList>
    </citation>
    <scope>NUCLEOTIDE SEQUENCE [LARGE SCALE GENOMIC DNA]</scope>
    <source>
        <strain evidence="11 12">JCM 31783</strain>
    </source>
</reference>
<dbReference type="NCBIfam" id="TIGR01410">
    <property type="entry name" value="tatB"/>
    <property type="match status" value="1"/>
</dbReference>
<dbReference type="PRINTS" id="PR01506">
    <property type="entry name" value="TATBPROTEIN"/>
</dbReference>
<evidence type="ECO:0000256" key="9">
    <source>
        <dbReference type="HAMAP-Rule" id="MF_00237"/>
    </source>
</evidence>
<dbReference type="EMBL" id="JBEDNQ010000005">
    <property type="protein sequence ID" value="MEQ3551546.1"/>
    <property type="molecule type" value="Genomic_DNA"/>
</dbReference>
<dbReference type="RefSeq" id="WP_349298623.1">
    <property type="nucleotide sequence ID" value="NZ_JBEDNQ010000005.1"/>
</dbReference>
<evidence type="ECO:0000256" key="5">
    <source>
        <dbReference type="ARBA" id="ARBA00022927"/>
    </source>
</evidence>
<proteinExistence type="inferred from homology"/>
<keyword evidence="2 9" id="KW-0813">Transport</keyword>
<evidence type="ECO:0000256" key="7">
    <source>
        <dbReference type="ARBA" id="ARBA00023010"/>
    </source>
</evidence>
<comment type="subcellular location">
    <subcellularLocation>
        <location evidence="9">Cell membrane</location>
        <topology evidence="9">Single-pass membrane protein</topology>
    </subcellularLocation>
    <subcellularLocation>
        <location evidence="1">Membrane</location>
        <topology evidence="1">Single-pass membrane protein</topology>
    </subcellularLocation>
</comment>
<comment type="caution">
    <text evidence="11">The sequence shown here is derived from an EMBL/GenBank/DDBJ whole genome shotgun (WGS) entry which is preliminary data.</text>
</comment>
<keyword evidence="8 9" id="KW-0472">Membrane</keyword>
<evidence type="ECO:0000256" key="3">
    <source>
        <dbReference type="ARBA" id="ARBA00022475"/>
    </source>
</evidence>
<dbReference type="HAMAP" id="MF_00237">
    <property type="entry name" value="TatB"/>
    <property type="match status" value="1"/>
</dbReference>
<evidence type="ECO:0000256" key="1">
    <source>
        <dbReference type="ARBA" id="ARBA00004167"/>
    </source>
</evidence>
<keyword evidence="7 9" id="KW-0811">Translocation</keyword>
<protein>
    <recommendedName>
        <fullName evidence="9">Sec-independent protein translocase protein TatB</fullName>
    </recommendedName>
</protein>
<evidence type="ECO:0000256" key="4">
    <source>
        <dbReference type="ARBA" id="ARBA00022692"/>
    </source>
</evidence>
<feature type="compositionally biased region" description="Low complexity" evidence="10">
    <location>
        <begin position="101"/>
        <end position="130"/>
    </location>
</feature>
<name>A0ABV1KAP7_9PSEU</name>
<keyword evidence="6 9" id="KW-1133">Transmembrane helix</keyword>
<evidence type="ECO:0000256" key="2">
    <source>
        <dbReference type="ARBA" id="ARBA00022448"/>
    </source>
</evidence>
<accession>A0ABV1KAP7</accession>
<comment type="subunit">
    <text evidence="9">The Tat system comprises two distinct complexes: a TatABC complex, containing multiple copies of TatA, TatB and TatC subunits, and a separate TatA complex, containing only TatA subunits. Substrates initially bind to the TatABC complex, which probably triggers association of the separate TatA complex to form the active translocon.</text>
</comment>
<feature type="compositionally biased region" description="Basic and acidic residues" evidence="10">
    <location>
        <begin position="138"/>
        <end position="150"/>
    </location>
</feature>
<organism evidence="11 12">
    <name type="scientific">Pseudonocardia nematodicida</name>
    <dbReference type="NCBI Taxonomy" id="1206997"/>
    <lineage>
        <taxon>Bacteria</taxon>
        <taxon>Bacillati</taxon>
        <taxon>Actinomycetota</taxon>
        <taxon>Actinomycetes</taxon>
        <taxon>Pseudonocardiales</taxon>
        <taxon>Pseudonocardiaceae</taxon>
        <taxon>Pseudonocardia</taxon>
    </lineage>
</organism>
<keyword evidence="4 9" id="KW-0812">Transmembrane</keyword>
<dbReference type="Proteomes" id="UP001494902">
    <property type="component" value="Unassembled WGS sequence"/>
</dbReference>
<evidence type="ECO:0000313" key="12">
    <source>
        <dbReference type="Proteomes" id="UP001494902"/>
    </source>
</evidence>
<evidence type="ECO:0000256" key="6">
    <source>
        <dbReference type="ARBA" id="ARBA00022989"/>
    </source>
</evidence>
<comment type="similarity">
    <text evidence="9">Belongs to the TatB family.</text>
</comment>